<comment type="subcellular location">
    <subcellularLocation>
        <location evidence="1">Membrane</location>
        <topology evidence="1">Single-pass membrane protein</topology>
    </subcellularLocation>
    <subcellularLocation>
        <location evidence="2">Mitochondrion membrane</location>
    </subcellularLocation>
</comment>
<dbReference type="STRING" id="34508.A0A4U8V2P1"/>
<organism evidence="8">
    <name type="scientific">Steinernema carpocapsae</name>
    <name type="common">Entomopathogenic nematode</name>
    <dbReference type="NCBI Taxonomy" id="34508"/>
    <lineage>
        <taxon>Eukaryota</taxon>
        <taxon>Metazoa</taxon>
        <taxon>Ecdysozoa</taxon>
        <taxon>Nematoda</taxon>
        <taxon>Chromadorea</taxon>
        <taxon>Rhabditida</taxon>
        <taxon>Tylenchina</taxon>
        <taxon>Panagrolaimomorpha</taxon>
        <taxon>Strongyloidoidea</taxon>
        <taxon>Steinernematidae</taxon>
        <taxon>Steinernema</taxon>
    </lineage>
</organism>
<name>A0A4U8V2P1_STECR</name>
<dbReference type="InterPro" id="IPR016024">
    <property type="entry name" value="ARM-type_fold"/>
</dbReference>
<evidence type="ECO:0000256" key="5">
    <source>
        <dbReference type="ARBA" id="ARBA00023128"/>
    </source>
</evidence>
<accession>A0A4U8V2P1</accession>
<evidence type="ECO:0000259" key="7">
    <source>
        <dbReference type="Pfam" id="PF04826"/>
    </source>
</evidence>
<dbReference type="InterPro" id="IPR051303">
    <property type="entry name" value="Armcx_regulator"/>
</dbReference>
<dbReference type="EMBL" id="AZBU02000001">
    <property type="protein sequence ID" value="TMS39684.1"/>
    <property type="molecule type" value="Genomic_DNA"/>
</dbReference>
<keyword evidence="5" id="KW-0496">Mitochondrion</keyword>
<evidence type="ECO:0000256" key="4">
    <source>
        <dbReference type="ARBA" id="ARBA00022989"/>
    </source>
</evidence>
<proteinExistence type="predicted"/>
<evidence type="ECO:0000256" key="6">
    <source>
        <dbReference type="ARBA" id="ARBA00023136"/>
    </source>
</evidence>
<dbReference type="Gene3D" id="1.25.10.10">
    <property type="entry name" value="Leucine-rich Repeat Variant"/>
    <property type="match status" value="1"/>
</dbReference>
<evidence type="ECO:0000256" key="1">
    <source>
        <dbReference type="ARBA" id="ARBA00004167"/>
    </source>
</evidence>
<protein>
    <recommendedName>
        <fullName evidence="7">Armadillo repeat-containing domain-containing protein</fullName>
    </recommendedName>
</protein>
<dbReference type="InterPro" id="IPR006911">
    <property type="entry name" value="ARM-rpt_dom"/>
</dbReference>
<dbReference type="GO" id="GO:0031966">
    <property type="term" value="C:mitochondrial membrane"/>
    <property type="evidence" value="ECO:0007669"/>
    <property type="project" value="UniProtKB-SubCell"/>
</dbReference>
<dbReference type="Pfam" id="PF04826">
    <property type="entry name" value="Arm_2"/>
    <property type="match status" value="1"/>
</dbReference>
<dbReference type="PANTHER" id="PTHR15712">
    <property type="entry name" value="ARMADILLO REPEAT CONTAINING PROTEIN"/>
    <property type="match status" value="1"/>
</dbReference>
<dbReference type="PANTHER" id="PTHR15712:SF23">
    <property type="entry name" value="ARMADILLO REPEAT CONTAINING 10"/>
    <property type="match status" value="1"/>
</dbReference>
<reference evidence="8" key="1">
    <citation type="submission" date="2013-11" db="EMBL/GenBank/DDBJ databases">
        <authorList>
            <person name="Sternberg P."/>
            <person name="Dillman A."/>
            <person name="Macchietto M."/>
        </authorList>
    </citation>
    <scope>NUCLEOTIDE SEQUENCE</scope>
    <source>
        <strain evidence="8">ALL</strain>
    </source>
</reference>
<dbReference type="SUPFAM" id="SSF48371">
    <property type="entry name" value="ARM repeat"/>
    <property type="match status" value="1"/>
</dbReference>
<keyword evidence="3" id="KW-0812">Transmembrane</keyword>
<keyword evidence="6" id="KW-0472">Membrane</keyword>
<dbReference type="OrthoDB" id="10017790at2759"/>
<sequence length="346" mass="38721">MGQQQSAFVVEIASPRFGKFQSIPQKDPDEDNAQWRITVNPAADINANDDLRSLINRLHNLSKLIQPTDAKQILTALQYLDNTQDLLLPLLTVISNATAFPGNQVILREYGITRKIVDLLMEKNTSWPKSCRVMLIQCIANMAGDLDNEKILIRSVPTIVRRLDSPVELESVVALQALTNLSVNITPRQLESFMPAIPICLQRLWMHGEANLHSLRLLVNLSCCPDMVPFILAAKTVTGLLSILDTDKNDVLLRAVTWILCTSCAVEALGITYEQIAPMNQDPFGNPNYTVYHSFYGMKGKANLEQRVTELTNYPDPEISSKSKRLLDILRAITPFRPSVSSLNRL</sequence>
<reference evidence="8" key="3">
    <citation type="journal article" date="2019" name="G3 (Bethesda)">
        <title>Hybrid Assembly of the Genome of the Entomopathogenic Nematode Steinernema carpocapsae Identifies the X-Chromosome.</title>
        <authorList>
            <person name="Serra L."/>
            <person name="Macchietto M."/>
            <person name="Macias-Munoz A."/>
            <person name="McGill C.J."/>
            <person name="Rodriguez I.M."/>
            <person name="Rodriguez B."/>
            <person name="Murad R."/>
            <person name="Mortazavi A."/>
        </authorList>
    </citation>
    <scope>NUCLEOTIDE SEQUENCE [LARGE SCALE GENOMIC DNA]</scope>
    <source>
        <strain evidence="8">ALL</strain>
    </source>
</reference>
<gene>
    <name evidence="8" type="ORF">L596_006169</name>
</gene>
<dbReference type="InterPro" id="IPR011989">
    <property type="entry name" value="ARM-like"/>
</dbReference>
<feature type="domain" description="Armadillo repeat-containing" evidence="7">
    <location>
        <begin position="78"/>
        <end position="257"/>
    </location>
</feature>
<reference evidence="8" key="2">
    <citation type="journal article" date="2015" name="Genome Biol.">
        <title>Comparative genomics of Steinernema reveals deeply conserved gene regulatory networks.</title>
        <authorList>
            <person name="Dillman A.R."/>
            <person name="Macchietto M."/>
            <person name="Porter C.F."/>
            <person name="Rogers A."/>
            <person name="Williams B."/>
            <person name="Antoshechkin I."/>
            <person name="Lee M.M."/>
            <person name="Goodwin Z."/>
            <person name="Lu X."/>
            <person name="Lewis E.E."/>
            <person name="Goodrich-Blair H."/>
            <person name="Stock S.P."/>
            <person name="Adams B.J."/>
            <person name="Sternberg P.W."/>
            <person name="Mortazavi A."/>
        </authorList>
    </citation>
    <scope>NUCLEOTIDE SEQUENCE [LARGE SCALE GENOMIC DNA]</scope>
    <source>
        <strain evidence="8">ALL</strain>
    </source>
</reference>
<dbReference type="AlphaFoldDB" id="A0A4U8V2P1"/>
<evidence type="ECO:0000256" key="2">
    <source>
        <dbReference type="ARBA" id="ARBA00004325"/>
    </source>
</evidence>
<evidence type="ECO:0000256" key="3">
    <source>
        <dbReference type="ARBA" id="ARBA00022692"/>
    </source>
</evidence>
<comment type="caution">
    <text evidence="8">The sequence shown here is derived from an EMBL/GenBank/DDBJ whole genome shotgun (WGS) entry which is preliminary data.</text>
</comment>
<keyword evidence="4" id="KW-1133">Transmembrane helix</keyword>
<evidence type="ECO:0000313" key="8">
    <source>
        <dbReference type="EMBL" id="TMS39684.1"/>
    </source>
</evidence>